<organism evidence="2 3">
    <name type="scientific">Hyella patelloides LEGE 07179</name>
    <dbReference type="NCBI Taxonomy" id="945734"/>
    <lineage>
        <taxon>Bacteria</taxon>
        <taxon>Bacillati</taxon>
        <taxon>Cyanobacteriota</taxon>
        <taxon>Cyanophyceae</taxon>
        <taxon>Pleurocapsales</taxon>
        <taxon>Hyellaceae</taxon>
        <taxon>Hyella</taxon>
    </lineage>
</organism>
<evidence type="ECO:0000313" key="3">
    <source>
        <dbReference type="Proteomes" id="UP000320055"/>
    </source>
</evidence>
<evidence type="ECO:0000313" key="2">
    <source>
        <dbReference type="EMBL" id="VEP16415.1"/>
    </source>
</evidence>
<protein>
    <recommendedName>
        <fullName evidence="1">DUF4347 domain-containing protein</fullName>
    </recommendedName>
</protein>
<proteinExistence type="predicted"/>
<reference evidence="2 3" key="1">
    <citation type="submission" date="2019-01" db="EMBL/GenBank/DDBJ databases">
        <authorList>
            <person name="Brito A."/>
        </authorList>
    </citation>
    <scope>NUCLEOTIDE SEQUENCE [LARGE SCALE GENOMIC DNA]</scope>
    <source>
        <strain evidence="2">1</strain>
    </source>
</reference>
<sequence length="249" mass="26981">MSLSIQSLIAIADTIDLDPQILNNLATDAEIVTFDSTQDIGEQIDRLLLDHSDTQTLHIVSEGDNQSLQFESTNLQNIASSQETTILVHNLDRETRNFNLLQEFKIDDLSTLDTQSQTVTTDLDDYAPGSTAIISGNNFQVGETVELQILHTDGTPNTGGGHTPWLITDGGLADLDGKVDGNFQTTWYVNPDDSADSAFELTATGLNSNQAAITTFTDSGNPSPVQTFYVPLPEANIQTALSNLLELTH</sequence>
<dbReference type="EMBL" id="CAACVJ010000387">
    <property type="protein sequence ID" value="VEP16415.1"/>
    <property type="molecule type" value="Genomic_DNA"/>
</dbReference>
<dbReference type="InterPro" id="IPR025592">
    <property type="entry name" value="DUF4347"/>
</dbReference>
<gene>
    <name evidence="2" type="ORF">H1P_4470002</name>
</gene>
<name>A0A563VYD6_9CYAN</name>
<accession>A0A563VYD6</accession>
<dbReference type="AlphaFoldDB" id="A0A563VYD6"/>
<dbReference type="RefSeq" id="WP_144875246.1">
    <property type="nucleotide sequence ID" value="NZ_LR214182.1"/>
</dbReference>
<keyword evidence="3" id="KW-1185">Reference proteome</keyword>
<dbReference type="Pfam" id="PF14252">
    <property type="entry name" value="DUF4347"/>
    <property type="match status" value="1"/>
</dbReference>
<dbReference type="Proteomes" id="UP000320055">
    <property type="component" value="Unassembled WGS sequence"/>
</dbReference>
<feature type="domain" description="DUF4347" evidence="1">
    <location>
        <begin position="10"/>
        <end position="82"/>
    </location>
</feature>
<dbReference type="OrthoDB" id="1121493at2"/>
<evidence type="ECO:0000259" key="1">
    <source>
        <dbReference type="Pfam" id="PF14252"/>
    </source>
</evidence>